<name>A0A1W2E3X2_9FIRM</name>
<reference evidence="1 2" key="1">
    <citation type="submission" date="2017-04" db="EMBL/GenBank/DDBJ databases">
        <authorList>
            <person name="Afonso C.L."/>
            <person name="Miller P.J."/>
            <person name="Scott M.A."/>
            <person name="Spackman E."/>
            <person name="Goraichik I."/>
            <person name="Dimitrov K.M."/>
            <person name="Suarez D.L."/>
            <person name="Swayne D.E."/>
        </authorList>
    </citation>
    <scope>NUCLEOTIDE SEQUENCE [LARGE SCALE GENOMIC DNA]</scope>
    <source>
        <strain evidence="1 2">DSM 5090</strain>
    </source>
</reference>
<keyword evidence="2" id="KW-1185">Reference proteome</keyword>
<evidence type="ECO:0000313" key="1">
    <source>
        <dbReference type="EMBL" id="SMD03966.1"/>
    </source>
</evidence>
<dbReference type="EMBL" id="FWXI01000020">
    <property type="protein sequence ID" value="SMD03966.1"/>
    <property type="molecule type" value="Genomic_DNA"/>
</dbReference>
<accession>A0A1W2E3X2</accession>
<protein>
    <submittedName>
        <fullName evidence="1">Uncharacterized protein</fullName>
    </submittedName>
</protein>
<proteinExistence type="predicted"/>
<organism evidence="1 2">
    <name type="scientific">Sporomusa malonica</name>
    <dbReference type="NCBI Taxonomy" id="112901"/>
    <lineage>
        <taxon>Bacteria</taxon>
        <taxon>Bacillati</taxon>
        <taxon>Bacillota</taxon>
        <taxon>Negativicutes</taxon>
        <taxon>Selenomonadales</taxon>
        <taxon>Sporomusaceae</taxon>
        <taxon>Sporomusa</taxon>
    </lineage>
</organism>
<sequence>MNRLARLIVLFRETDTNKLGRWNNKKRAACATLSWMGKQIIVCGINHLNADMRRRHLMTVKR</sequence>
<dbReference type="Proteomes" id="UP000192738">
    <property type="component" value="Unassembled WGS sequence"/>
</dbReference>
<dbReference type="AlphaFoldDB" id="A0A1W2E3X2"/>
<evidence type="ECO:0000313" key="2">
    <source>
        <dbReference type="Proteomes" id="UP000192738"/>
    </source>
</evidence>
<gene>
    <name evidence="1" type="ORF">SAMN04488500_1205</name>
</gene>